<comment type="caution">
    <text evidence="3">The sequence shown here is derived from an EMBL/GenBank/DDBJ whole genome shotgun (WGS) entry which is preliminary data.</text>
</comment>
<name>A0ABV5ZH90_9GAMM</name>
<evidence type="ECO:0000259" key="2">
    <source>
        <dbReference type="Pfam" id="PF17033"/>
    </source>
</evidence>
<organism evidence="3 4">
    <name type="scientific">Balneatrix alpica</name>
    <dbReference type="NCBI Taxonomy" id="75684"/>
    <lineage>
        <taxon>Bacteria</taxon>
        <taxon>Pseudomonadati</taxon>
        <taxon>Pseudomonadota</taxon>
        <taxon>Gammaproteobacteria</taxon>
        <taxon>Oceanospirillales</taxon>
        <taxon>Balneatrichaceae</taxon>
        <taxon>Balneatrix</taxon>
    </lineage>
</organism>
<evidence type="ECO:0000313" key="3">
    <source>
        <dbReference type="EMBL" id="MFB9887489.1"/>
    </source>
</evidence>
<evidence type="ECO:0000256" key="1">
    <source>
        <dbReference type="SAM" id="SignalP"/>
    </source>
</evidence>
<keyword evidence="4" id="KW-1185">Reference proteome</keyword>
<feature type="chain" id="PRO_5047105693" evidence="1">
    <location>
        <begin position="22"/>
        <end position="488"/>
    </location>
</feature>
<dbReference type="Pfam" id="PF17033">
    <property type="entry name" value="Peptidase_M99"/>
    <property type="match status" value="1"/>
</dbReference>
<evidence type="ECO:0000313" key="4">
    <source>
        <dbReference type="Proteomes" id="UP001589628"/>
    </source>
</evidence>
<dbReference type="Gene3D" id="3.40.630.10">
    <property type="entry name" value="Zn peptidases"/>
    <property type="match status" value="1"/>
</dbReference>
<sequence>MKLFSLISLATLLLASNAVWSAPGTQHQIFFEGSDYELNVYHVKGRQPGKTLLIIGGIQGDEPGAYLSADLYPDLMLKQGNLIVVPRANLKSVILGERGPDGDMNRQFHDEAEPGPMTEVVSKLKELMGQADLFLHLHDGWGFHSPTYINEQRNPQRYGQSLIVDTEQFQCDNGQTLPLGELARTVLKQVNQGIDNQDHHLTFFNTRTADPDTPYTAMRKTATYYAMRQHCLPAFGVEASKNLPSTELKVLYHNLVINEFMQQLGIVPETPRILVSTPRIQFAELEVNGESRIVKPGDTLIVDKGANLKVRHISSDYQRGITCDVLDHGGLNDGKHELVIEKDTRLLFRKESAEIASIGIRVREASPQAGAVLTPAALPSGRVFLISLNNTWKLLPAGATLPLGKSDSLRLISSFEAGGAYEEPKLNFKGWVSHPGDNSGDDRGHEIIPKRTEFLAKYSIDGKGSIYPVTAVNKDGEEIARILIKLTP</sequence>
<gene>
    <name evidence="3" type="ORF">ACFFLH_13800</name>
</gene>
<keyword evidence="1" id="KW-0732">Signal</keyword>
<reference evidence="3 4" key="1">
    <citation type="submission" date="2024-09" db="EMBL/GenBank/DDBJ databases">
        <authorList>
            <person name="Sun Q."/>
            <person name="Mori K."/>
        </authorList>
    </citation>
    <scope>NUCLEOTIDE SEQUENCE [LARGE SCALE GENOMIC DNA]</scope>
    <source>
        <strain evidence="3 4">ATCC 51285</strain>
    </source>
</reference>
<dbReference type="EMBL" id="JBHLZN010000005">
    <property type="protein sequence ID" value="MFB9887489.1"/>
    <property type="molecule type" value="Genomic_DNA"/>
</dbReference>
<protein>
    <submittedName>
        <fullName evidence="3">M14/M99 family metallopeptidase</fullName>
    </submittedName>
</protein>
<proteinExistence type="predicted"/>
<feature type="domain" description="D,L-carboxypeptidase peptidase" evidence="2">
    <location>
        <begin position="42"/>
        <end position="266"/>
    </location>
</feature>
<dbReference type="CDD" id="cd06243">
    <property type="entry name" value="M14_CP_Csd4-like"/>
    <property type="match status" value="1"/>
</dbReference>
<dbReference type="Proteomes" id="UP001589628">
    <property type="component" value="Unassembled WGS sequence"/>
</dbReference>
<dbReference type="SUPFAM" id="SSF53187">
    <property type="entry name" value="Zn-dependent exopeptidases"/>
    <property type="match status" value="1"/>
</dbReference>
<accession>A0ABV5ZH90</accession>
<dbReference type="InterPro" id="IPR031489">
    <property type="entry name" value="Peptidase_M99"/>
</dbReference>
<feature type="signal peptide" evidence="1">
    <location>
        <begin position="1"/>
        <end position="21"/>
    </location>
</feature>
<dbReference type="RefSeq" id="WP_027311416.1">
    <property type="nucleotide sequence ID" value="NZ_JBHLZN010000005.1"/>
</dbReference>